<dbReference type="InterPro" id="IPR002213">
    <property type="entry name" value="UDP_glucos_trans"/>
</dbReference>
<dbReference type="Proteomes" id="UP001178508">
    <property type="component" value="Chromosome 12"/>
</dbReference>
<dbReference type="GO" id="GO:0015020">
    <property type="term" value="F:glucuronosyltransferase activity"/>
    <property type="evidence" value="ECO:0007669"/>
    <property type="project" value="UniProtKB-EC"/>
</dbReference>
<evidence type="ECO:0000256" key="3">
    <source>
        <dbReference type="ARBA" id="ARBA00022679"/>
    </source>
</evidence>
<reference evidence="9" key="1">
    <citation type="submission" date="2023-08" db="EMBL/GenBank/DDBJ databases">
        <authorList>
            <person name="Alioto T."/>
            <person name="Alioto T."/>
            <person name="Gomez Garrido J."/>
        </authorList>
    </citation>
    <scope>NUCLEOTIDE SEQUENCE</scope>
</reference>
<comment type="catalytic activity">
    <reaction evidence="8">
        <text>glucuronate acceptor + UDP-alpha-D-glucuronate = acceptor beta-D-glucuronoside + UDP + H(+)</text>
        <dbReference type="Rhea" id="RHEA:21032"/>
        <dbReference type="ChEBI" id="CHEBI:15378"/>
        <dbReference type="ChEBI" id="CHEBI:58052"/>
        <dbReference type="ChEBI" id="CHEBI:58223"/>
        <dbReference type="ChEBI" id="CHEBI:132367"/>
        <dbReference type="ChEBI" id="CHEBI:132368"/>
        <dbReference type="EC" id="2.4.1.17"/>
    </reaction>
</comment>
<evidence type="ECO:0000313" key="10">
    <source>
        <dbReference type="Proteomes" id="UP001178508"/>
    </source>
</evidence>
<evidence type="ECO:0000256" key="5">
    <source>
        <dbReference type="ARBA" id="ARBA00022989"/>
    </source>
</evidence>
<dbReference type="Gene3D" id="3.40.50.2000">
    <property type="entry name" value="Glycogen Phosphorylase B"/>
    <property type="match status" value="2"/>
</dbReference>
<dbReference type="EC" id="2.4.1.17" evidence="8"/>
<evidence type="ECO:0000256" key="1">
    <source>
        <dbReference type="ARBA" id="ARBA00009995"/>
    </source>
</evidence>
<dbReference type="GO" id="GO:0016020">
    <property type="term" value="C:membrane"/>
    <property type="evidence" value="ECO:0007669"/>
    <property type="project" value="UniProtKB-SubCell"/>
</dbReference>
<keyword evidence="10" id="KW-1185">Reference proteome</keyword>
<keyword evidence="4 8" id="KW-0812">Transmembrane</keyword>
<keyword evidence="8" id="KW-0732">Signal</keyword>
<accession>A0AAV1G9B0</accession>
<dbReference type="InterPro" id="IPR050271">
    <property type="entry name" value="UDP-glycosyltransferase"/>
</dbReference>
<comment type="similarity">
    <text evidence="1 7">Belongs to the UDP-glycosyltransferase family.</text>
</comment>
<evidence type="ECO:0000256" key="2">
    <source>
        <dbReference type="ARBA" id="ARBA00022676"/>
    </source>
</evidence>
<dbReference type="PROSITE" id="PS00375">
    <property type="entry name" value="UDPGT"/>
    <property type="match status" value="1"/>
</dbReference>
<gene>
    <name evidence="9" type="ORF">XNOV1_A004463</name>
</gene>
<organism evidence="9 10">
    <name type="scientific">Xyrichtys novacula</name>
    <name type="common">Pearly razorfish</name>
    <name type="synonym">Hemipteronotus novacula</name>
    <dbReference type="NCBI Taxonomy" id="13765"/>
    <lineage>
        <taxon>Eukaryota</taxon>
        <taxon>Metazoa</taxon>
        <taxon>Chordata</taxon>
        <taxon>Craniata</taxon>
        <taxon>Vertebrata</taxon>
        <taxon>Euteleostomi</taxon>
        <taxon>Actinopterygii</taxon>
        <taxon>Neopterygii</taxon>
        <taxon>Teleostei</taxon>
        <taxon>Neoteleostei</taxon>
        <taxon>Acanthomorphata</taxon>
        <taxon>Eupercaria</taxon>
        <taxon>Labriformes</taxon>
        <taxon>Labridae</taxon>
        <taxon>Xyrichtys</taxon>
    </lineage>
</organism>
<evidence type="ECO:0000313" key="9">
    <source>
        <dbReference type="EMBL" id="CAJ1069451.1"/>
    </source>
</evidence>
<dbReference type="InterPro" id="IPR035595">
    <property type="entry name" value="UDP_glycos_trans_CS"/>
</dbReference>
<evidence type="ECO:0000256" key="6">
    <source>
        <dbReference type="ARBA" id="ARBA00023136"/>
    </source>
</evidence>
<feature type="signal peptide" evidence="8">
    <location>
        <begin position="1"/>
        <end position="21"/>
    </location>
</feature>
<comment type="subcellular location">
    <subcellularLocation>
        <location evidence="8">Membrane</location>
        <topology evidence="8">Single-pass membrane protein</topology>
    </subcellularLocation>
</comment>
<keyword evidence="6 8" id="KW-0472">Membrane</keyword>
<protein>
    <recommendedName>
        <fullName evidence="8">UDP-glucuronosyltransferase</fullName>
        <ecNumber evidence="8">2.4.1.17</ecNumber>
    </recommendedName>
</protein>
<keyword evidence="3 7" id="KW-0808">Transferase</keyword>
<sequence>MIQMKLVSLAVLLFSIQSAIGGKVLVFPVDESHWVNMKVLIQELHSRGHNITVIRPKNARHIEAETGYYQSITLDVVAGFDVNDFNRYETRVLHLRRDFYASTLSILKAREEFITMLLHTHKAVVDKMEETFEDAKLMQLFHEARYDVLLTDPFLGGGVLLAHRLGLPLVFNVRWTILADGLQTVAPSPLSYVPIPGSEMADKMTFWERVANVLIALRVLYSQVQIKRQYYAPFIHRYFGPDVHYDELVLAADIWLMRTDFTFEFPRPTMPNVVYMGGFQCKPPKPLPKDLEDFVQSSAEHGVIVMSLGTLVGTLPDDMAEHVAAAFAQLPQKVVWRHTGKRPSTLGNNTLLLDWLPQTDLLGHPKTRVFVAHGGTNGLQEAIYHGVPIVGLPLMFDQDDNLFRMRGRGVAKVLDIGTLDTDTFLDALKEVLHEPSYRENMQELSRLHRDQPMKPLDRAMFWIEFVMRHKGAAHLKTQSYKLSWIQYHCLDVIALLLFLIVVISLMCILTVKYFLFKVFGGRKRKTD</sequence>
<dbReference type="Pfam" id="PF00201">
    <property type="entry name" value="UDPGT"/>
    <property type="match status" value="1"/>
</dbReference>
<evidence type="ECO:0000256" key="7">
    <source>
        <dbReference type="RuleBase" id="RU003718"/>
    </source>
</evidence>
<dbReference type="FunFam" id="3.40.50.2000:FF:000001">
    <property type="entry name" value="UDP-glucuronosyltransferase"/>
    <property type="match status" value="1"/>
</dbReference>
<dbReference type="SUPFAM" id="SSF53756">
    <property type="entry name" value="UDP-Glycosyltransferase/glycogen phosphorylase"/>
    <property type="match status" value="1"/>
</dbReference>
<name>A0AAV1G9B0_XYRNO</name>
<dbReference type="PANTHER" id="PTHR48043:SF52">
    <property type="entry name" value="UDP GLUCURONOSYLTRANSFERASE 5 FAMILY POLYPEPTIDE B1-RELATED"/>
    <property type="match status" value="1"/>
</dbReference>
<dbReference type="EMBL" id="OY660875">
    <property type="protein sequence ID" value="CAJ1069451.1"/>
    <property type="molecule type" value="Genomic_DNA"/>
</dbReference>
<evidence type="ECO:0000256" key="4">
    <source>
        <dbReference type="ARBA" id="ARBA00022692"/>
    </source>
</evidence>
<keyword evidence="2 7" id="KW-0328">Glycosyltransferase</keyword>
<keyword evidence="5 8" id="KW-1133">Transmembrane helix</keyword>
<dbReference type="CDD" id="cd03784">
    <property type="entry name" value="GT1_Gtf-like"/>
    <property type="match status" value="1"/>
</dbReference>
<evidence type="ECO:0000256" key="8">
    <source>
        <dbReference type="RuleBase" id="RU362059"/>
    </source>
</evidence>
<dbReference type="AlphaFoldDB" id="A0AAV1G9B0"/>
<feature type="transmembrane region" description="Helical" evidence="8">
    <location>
        <begin position="492"/>
        <end position="515"/>
    </location>
</feature>
<dbReference type="PANTHER" id="PTHR48043">
    <property type="entry name" value="EG:EG0003.4 PROTEIN-RELATED"/>
    <property type="match status" value="1"/>
</dbReference>
<feature type="chain" id="PRO_5043107208" description="UDP-glucuronosyltransferase" evidence="8">
    <location>
        <begin position="22"/>
        <end position="527"/>
    </location>
</feature>
<proteinExistence type="inferred from homology"/>